<organism evidence="1 2">
    <name type="scientific">Aspergillus versicolor CBS 583.65</name>
    <dbReference type="NCBI Taxonomy" id="1036611"/>
    <lineage>
        <taxon>Eukaryota</taxon>
        <taxon>Fungi</taxon>
        <taxon>Dikarya</taxon>
        <taxon>Ascomycota</taxon>
        <taxon>Pezizomycotina</taxon>
        <taxon>Eurotiomycetes</taxon>
        <taxon>Eurotiomycetidae</taxon>
        <taxon>Eurotiales</taxon>
        <taxon>Aspergillaceae</taxon>
        <taxon>Aspergillus</taxon>
        <taxon>Aspergillus subgen. Nidulantes</taxon>
    </lineage>
</organism>
<dbReference type="EMBL" id="KV878126">
    <property type="protein sequence ID" value="OJI99420.1"/>
    <property type="molecule type" value="Genomic_DNA"/>
</dbReference>
<gene>
    <name evidence="1" type="ORF">ASPVEDRAFT_514309</name>
</gene>
<keyword evidence="2" id="KW-1185">Reference proteome</keyword>
<reference evidence="2" key="1">
    <citation type="journal article" date="2017" name="Genome Biol.">
        <title>Comparative genomics reveals high biological diversity and specific adaptations in the industrially and medically important fungal genus Aspergillus.</title>
        <authorList>
            <person name="de Vries R.P."/>
            <person name="Riley R."/>
            <person name="Wiebenga A."/>
            <person name="Aguilar-Osorio G."/>
            <person name="Amillis S."/>
            <person name="Uchima C.A."/>
            <person name="Anderluh G."/>
            <person name="Asadollahi M."/>
            <person name="Askin M."/>
            <person name="Barry K."/>
            <person name="Battaglia E."/>
            <person name="Bayram O."/>
            <person name="Benocci T."/>
            <person name="Braus-Stromeyer S.A."/>
            <person name="Caldana C."/>
            <person name="Canovas D."/>
            <person name="Cerqueira G.C."/>
            <person name="Chen F."/>
            <person name="Chen W."/>
            <person name="Choi C."/>
            <person name="Clum A."/>
            <person name="Dos Santos R.A."/>
            <person name="Damasio A.R."/>
            <person name="Diallinas G."/>
            <person name="Emri T."/>
            <person name="Fekete E."/>
            <person name="Flipphi M."/>
            <person name="Freyberg S."/>
            <person name="Gallo A."/>
            <person name="Gournas C."/>
            <person name="Habgood R."/>
            <person name="Hainaut M."/>
            <person name="Harispe M.L."/>
            <person name="Henrissat B."/>
            <person name="Hilden K.S."/>
            <person name="Hope R."/>
            <person name="Hossain A."/>
            <person name="Karabika E."/>
            <person name="Karaffa L."/>
            <person name="Karanyi Z."/>
            <person name="Krasevec N."/>
            <person name="Kuo A."/>
            <person name="Kusch H."/>
            <person name="LaButti K."/>
            <person name="Lagendijk E.L."/>
            <person name="Lapidus A."/>
            <person name="Levasseur A."/>
            <person name="Lindquist E."/>
            <person name="Lipzen A."/>
            <person name="Logrieco A.F."/>
            <person name="MacCabe A."/>
            <person name="Maekelae M.R."/>
            <person name="Malavazi I."/>
            <person name="Melin P."/>
            <person name="Meyer V."/>
            <person name="Mielnichuk N."/>
            <person name="Miskei M."/>
            <person name="Molnar A.P."/>
            <person name="Mule G."/>
            <person name="Ngan C.Y."/>
            <person name="Orejas M."/>
            <person name="Orosz E."/>
            <person name="Ouedraogo J.P."/>
            <person name="Overkamp K.M."/>
            <person name="Park H.-S."/>
            <person name="Perrone G."/>
            <person name="Piumi F."/>
            <person name="Punt P.J."/>
            <person name="Ram A.F."/>
            <person name="Ramon A."/>
            <person name="Rauscher S."/>
            <person name="Record E."/>
            <person name="Riano-Pachon D.M."/>
            <person name="Robert V."/>
            <person name="Roehrig J."/>
            <person name="Ruller R."/>
            <person name="Salamov A."/>
            <person name="Salih N.S."/>
            <person name="Samson R.A."/>
            <person name="Sandor E."/>
            <person name="Sanguinetti M."/>
            <person name="Schuetze T."/>
            <person name="Sepcic K."/>
            <person name="Shelest E."/>
            <person name="Sherlock G."/>
            <person name="Sophianopoulou V."/>
            <person name="Squina F.M."/>
            <person name="Sun H."/>
            <person name="Susca A."/>
            <person name="Todd R.B."/>
            <person name="Tsang A."/>
            <person name="Unkles S.E."/>
            <person name="van de Wiele N."/>
            <person name="van Rossen-Uffink D."/>
            <person name="Oliveira J.V."/>
            <person name="Vesth T.C."/>
            <person name="Visser J."/>
            <person name="Yu J.-H."/>
            <person name="Zhou M."/>
            <person name="Andersen M.R."/>
            <person name="Archer D.B."/>
            <person name="Baker S.E."/>
            <person name="Benoit I."/>
            <person name="Brakhage A.A."/>
            <person name="Braus G.H."/>
            <person name="Fischer R."/>
            <person name="Frisvad J.C."/>
            <person name="Goldman G.H."/>
            <person name="Houbraken J."/>
            <person name="Oakley B."/>
            <person name="Pocsi I."/>
            <person name="Scazzocchio C."/>
            <person name="Seiboth B."/>
            <person name="vanKuyk P.A."/>
            <person name="Wortman J."/>
            <person name="Dyer P.S."/>
            <person name="Grigoriev I.V."/>
        </authorList>
    </citation>
    <scope>NUCLEOTIDE SEQUENCE [LARGE SCALE GENOMIC DNA]</scope>
    <source>
        <strain evidence="2">CBS 583.65</strain>
    </source>
</reference>
<dbReference type="VEuPathDB" id="FungiDB:ASPVEDRAFT_514309"/>
<name>A0A1L9PD16_ASPVE</name>
<dbReference type="GeneID" id="63729981"/>
<dbReference type="AlphaFoldDB" id="A0A1L9PD16"/>
<dbReference type="RefSeq" id="XP_040665183.1">
    <property type="nucleotide sequence ID" value="XM_040814470.1"/>
</dbReference>
<evidence type="ECO:0000313" key="1">
    <source>
        <dbReference type="EMBL" id="OJI99420.1"/>
    </source>
</evidence>
<sequence>MMVCGPICQFLHARRSDIHSRLTLDSEHDIPFLTIVGIMCNLRIVLVSSTSCVCTASPDSVELHRQLVTRLAWKKGTGASRLGWKKKIHRGWLVRAPHFPFHWTIIGQTSTGRPAEMISEVRSIPVVNVLPWSGKPVEPRTHFSLPCLTANDFGRMAIISPWRLMVVLMISRPR</sequence>
<evidence type="ECO:0000313" key="2">
    <source>
        <dbReference type="Proteomes" id="UP000184073"/>
    </source>
</evidence>
<dbReference type="Proteomes" id="UP000184073">
    <property type="component" value="Unassembled WGS sequence"/>
</dbReference>
<proteinExistence type="predicted"/>
<accession>A0A1L9PD16</accession>
<protein>
    <submittedName>
        <fullName evidence="1">Uncharacterized protein</fullName>
    </submittedName>
</protein>